<evidence type="ECO:0000313" key="2">
    <source>
        <dbReference type="EMBL" id="MBA4638022.1"/>
    </source>
</evidence>
<reference evidence="2" key="1">
    <citation type="journal article" date="2013" name="J. Plant Res.">
        <title>Effect of fungi and light on seed germination of three Opuntia species from semiarid lands of central Mexico.</title>
        <authorList>
            <person name="Delgado-Sanchez P."/>
            <person name="Jimenez-Bremont J.F."/>
            <person name="Guerrero-Gonzalez Mde L."/>
            <person name="Flores J."/>
        </authorList>
    </citation>
    <scope>NUCLEOTIDE SEQUENCE</scope>
    <source>
        <tissue evidence="2">Cladode</tissue>
    </source>
</reference>
<proteinExistence type="predicted"/>
<dbReference type="AlphaFoldDB" id="A0A7C9DAY4"/>
<organism evidence="2">
    <name type="scientific">Opuntia streptacantha</name>
    <name type="common">Prickly pear cactus</name>
    <name type="synonym">Opuntia cardona</name>
    <dbReference type="NCBI Taxonomy" id="393608"/>
    <lineage>
        <taxon>Eukaryota</taxon>
        <taxon>Viridiplantae</taxon>
        <taxon>Streptophyta</taxon>
        <taxon>Embryophyta</taxon>
        <taxon>Tracheophyta</taxon>
        <taxon>Spermatophyta</taxon>
        <taxon>Magnoliopsida</taxon>
        <taxon>eudicotyledons</taxon>
        <taxon>Gunneridae</taxon>
        <taxon>Pentapetalae</taxon>
        <taxon>Caryophyllales</taxon>
        <taxon>Cactineae</taxon>
        <taxon>Cactaceae</taxon>
        <taxon>Opuntioideae</taxon>
        <taxon>Opuntia</taxon>
    </lineage>
</organism>
<feature type="transmembrane region" description="Helical" evidence="1">
    <location>
        <begin position="68"/>
        <end position="88"/>
    </location>
</feature>
<sequence>MAVLRLFLKKDLIRVLHLYFLQSLITGRKTTNLDLVSRLESRIQGIVQLRDEAVAHFWWEIFSLLSGWFFAYAIKSLLYSFFLAILILQGNVANPQNYEFTLVSLYLLLWSGSNCVRFPSSEVLQASQ</sequence>
<reference evidence="2" key="2">
    <citation type="submission" date="2020-07" db="EMBL/GenBank/DDBJ databases">
        <authorList>
            <person name="Vera ALvarez R."/>
            <person name="Arias-Moreno D.M."/>
            <person name="Jimenez-Jacinto V."/>
            <person name="Jimenez-Bremont J.F."/>
            <person name="Swaminathan K."/>
            <person name="Moose S.P."/>
            <person name="Guerrero-Gonzalez M.L."/>
            <person name="Marino-Ramirez L."/>
            <person name="Landsman D."/>
            <person name="Rodriguez-Kessler M."/>
            <person name="Delgado-Sanchez P."/>
        </authorList>
    </citation>
    <scope>NUCLEOTIDE SEQUENCE</scope>
    <source>
        <tissue evidence="2">Cladode</tissue>
    </source>
</reference>
<evidence type="ECO:0000256" key="1">
    <source>
        <dbReference type="SAM" id="Phobius"/>
    </source>
</evidence>
<keyword evidence="1" id="KW-0812">Transmembrane</keyword>
<keyword evidence="1" id="KW-1133">Transmembrane helix</keyword>
<dbReference type="EMBL" id="GISG01107743">
    <property type="protein sequence ID" value="MBA4638022.1"/>
    <property type="molecule type" value="Transcribed_RNA"/>
</dbReference>
<name>A0A7C9DAY4_OPUST</name>
<keyword evidence="1" id="KW-0472">Membrane</keyword>
<accession>A0A7C9DAY4</accession>
<protein>
    <submittedName>
        <fullName evidence="2">Uncharacterized protein</fullName>
    </submittedName>
</protein>